<accession>A0ABD3TS93</accession>
<gene>
    <name evidence="1" type="ORF">ACJIZ3_024506</name>
</gene>
<sequence length="27" mass="3405">MISYSELWQHKLKTMKKHRLIDEQEMT</sequence>
<evidence type="ECO:0000313" key="1">
    <source>
        <dbReference type="EMBL" id="KAL3839915.1"/>
    </source>
</evidence>
<dbReference type="AlphaFoldDB" id="A0ABD3TS93"/>
<protein>
    <submittedName>
        <fullName evidence="1">Uncharacterized protein</fullName>
    </submittedName>
</protein>
<reference evidence="1 2" key="1">
    <citation type="submission" date="2024-12" db="EMBL/GenBank/DDBJ databases">
        <title>The unique morphological basis and parallel evolutionary history of personate flowers in Penstemon.</title>
        <authorList>
            <person name="Depatie T.H."/>
            <person name="Wessinger C.A."/>
        </authorList>
    </citation>
    <scope>NUCLEOTIDE SEQUENCE [LARGE SCALE GENOMIC DNA]</scope>
    <source>
        <strain evidence="1">WTNN_2</strain>
        <tissue evidence="1">Leaf</tissue>
    </source>
</reference>
<dbReference type="EMBL" id="JBJXBP010000003">
    <property type="protein sequence ID" value="KAL3839915.1"/>
    <property type="molecule type" value="Genomic_DNA"/>
</dbReference>
<dbReference type="Proteomes" id="UP001634393">
    <property type="component" value="Unassembled WGS sequence"/>
</dbReference>
<proteinExistence type="predicted"/>
<keyword evidence="2" id="KW-1185">Reference proteome</keyword>
<organism evidence="1 2">
    <name type="scientific">Penstemon smallii</name>
    <dbReference type="NCBI Taxonomy" id="265156"/>
    <lineage>
        <taxon>Eukaryota</taxon>
        <taxon>Viridiplantae</taxon>
        <taxon>Streptophyta</taxon>
        <taxon>Embryophyta</taxon>
        <taxon>Tracheophyta</taxon>
        <taxon>Spermatophyta</taxon>
        <taxon>Magnoliopsida</taxon>
        <taxon>eudicotyledons</taxon>
        <taxon>Gunneridae</taxon>
        <taxon>Pentapetalae</taxon>
        <taxon>asterids</taxon>
        <taxon>lamiids</taxon>
        <taxon>Lamiales</taxon>
        <taxon>Plantaginaceae</taxon>
        <taxon>Cheloneae</taxon>
        <taxon>Penstemon</taxon>
    </lineage>
</organism>
<evidence type="ECO:0000313" key="2">
    <source>
        <dbReference type="Proteomes" id="UP001634393"/>
    </source>
</evidence>
<name>A0ABD3TS93_9LAMI</name>
<comment type="caution">
    <text evidence="1">The sequence shown here is derived from an EMBL/GenBank/DDBJ whole genome shotgun (WGS) entry which is preliminary data.</text>
</comment>